<evidence type="ECO:0000256" key="4">
    <source>
        <dbReference type="ARBA" id="ARBA00022723"/>
    </source>
</evidence>
<feature type="binding site" evidence="11">
    <location>
        <position position="420"/>
    </location>
    <ligand>
        <name>Zn(2+)</name>
        <dbReference type="ChEBI" id="CHEBI:29105"/>
        <note>catalytic</note>
    </ligand>
</feature>
<sequence>MKKKKIIFLFLVLGLIASFLLIYDGFFPTKSFSSFRIGDRLAVWVITLVLFILYSKTDTKPQLVPSVLSIEKDTGRDKDKSDVSFKDVAGLEEIKEELQETIDFINNSMKYRKMGAKIPKGILFHGPPGTGKTLLAKAVAGETNSTFLYASGSEFVEKYVGVGAKRVRTLFERAKKEAPSIIFIDEIDAIGARRNLESNNEKDQTLNQLLVEMDGFNTDETVIVIGATNRLDLLDEALLRPGRFDRHIFVGNPNIRAREQILEVHTKNKPLDKSIDIKTIARKTTGLSGAQLANIANEAAIIAVRKNKTIISINEFDAAIERVLAGLEVKNPTVLRKEKETVAIHEAGHALVAKVLETDIVQKISIVPRGQALGYVLKFPDEERYLLTQSELKNKITCLLAGRAAEELIFKEITTGAKDDLNKATDIAREMVCSYGMSNLGTMALDETFMRYNSDIIRIEIKKITDERYTEALRIIDENKYLLHYIANNLLEKETINSDELDNIFRLYKKPLPCATETN</sequence>
<evidence type="ECO:0000313" key="15">
    <source>
        <dbReference type="Proteomes" id="UP001524478"/>
    </source>
</evidence>
<evidence type="ECO:0000256" key="3">
    <source>
        <dbReference type="ARBA" id="ARBA00022670"/>
    </source>
</evidence>
<dbReference type="InterPro" id="IPR003593">
    <property type="entry name" value="AAA+_ATPase"/>
</dbReference>
<keyword evidence="3 11" id="KW-0645">Protease</keyword>
<evidence type="ECO:0000256" key="2">
    <source>
        <dbReference type="ARBA" id="ARBA00010044"/>
    </source>
</evidence>
<keyword evidence="11" id="KW-1003">Cell membrane</keyword>
<keyword evidence="10 11" id="KW-0472">Membrane</keyword>
<evidence type="ECO:0000256" key="9">
    <source>
        <dbReference type="ARBA" id="ARBA00023049"/>
    </source>
</evidence>
<feature type="binding site" evidence="11">
    <location>
        <position position="345"/>
    </location>
    <ligand>
        <name>Zn(2+)</name>
        <dbReference type="ChEBI" id="CHEBI:29105"/>
        <note>catalytic</note>
    </ligand>
</feature>
<feature type="domain" description="AAA+ ATPase" evidence="13">
    <location>
        <begin position="118"/>
        <end position="254"/>
    </location>
</feature>
<comment type="function">
    <text evidence="11">Acts as a processive, ATP-dependent zinc metallopeptidase for both cytoplasmic and membrane proteins. Plays a role in the quality control of integral membrane proteins.</text>
</comment>
<evidence type="ECO:0000256" key="11">
    <source>
        <dbReference type="HAMAP-Rule" id="MF_01458"/>
    </source>
</evidence>
<name>A0ABT1SEB5_9FIRM</name>
<dbReference type="Gene3D" id="1.20.58.760">
    <property type="entry name" value="Peptidase M41"/>
    <property type="match status" value="1"/>
</dbReference>
<dbReference type="InterPro" id="IPR041569">
    <property type="entry name" value="AAA_lid_3"/>
</dbReference>
<evidence type="ECO:0000256" key="1">
    <source>
        <dbReference type="ARBA" id="ARBA00004370"/>
    </source>
</evidence>
<comment type="cofactor">
    <cofactor evidence="11">
        <name>Zn(2+)</name>
        <dbReference type="ChEBI" id="CHEBI:29105"/>
    </cofactor>
    <text evidence="11">Binds 1 zinc ion per subunit.</text>
</comment>
<proteinExistence type="inferred from homology"/>
<evidence type="ECO:0000256" key="5">
    <source>
        <dbReference type="ARBA" id="ARBA00022741"/>
    </source>
</evidence>
<gene>
    <name evidence="11 14" type="primary">ftsH</name>
    <name evidence="14" type="ORF">NE686_16970</name>
</gene>
<dbReference type="PANTHER" id="PTHR23076:SF97">
    <property type="entry name" value="ATP-DEPENDENT ZINC METALLOPROTEASE YME1L1"/>
    <property type="match status" value="1"/>
</dbReference>
<dbReference type="EMBL" id="JANGAC010000015">
    <property type="protein sequence ID" value="MCQ4924796.1"/>
    <property type="molecule type" value="Genomic_DNA"/>
</dbReference>
<dbReference type="InterPro" id="IPR037219">
    <property type="entry name" value="Peptidase_M41-like"/>
</dbReference>
<comment type="subcellular location">
    <subcellularLocation>
        <location evidence="11">Cell membrane</location>
        <topology evidence="11">Multi-pass membrane protein</topology>
        <orientation evidence="11">Cytoplasmic side</orientation>
    </subcellularLocation>
    <subcellularLocation>
        <location evidence="1">Membrane</location>
    </subcellularLocation>
</comment>
<dbReference type="SUPFAM" id="SSF52540">
    <property type="entry name" value="P-loop containing nucleoside triphosphate hydrolases"/>
    <property type="match status" value="1"/>
</dbReference>
<dbReference type="Pfam" id="PF00004">
    <property type="entry name" value="AAA"/>
    <property type="match status" value="1"/>
</dbReference>
<dbReference type="InterPro" id="IPR003959">
    <property type="entry name" value="ATPase_AAA_core"/>
</dbReference>
<comment type="similarity">
    <text evidence="12">Belongs to the AAA ATPase family.</text>
</comment>
<dbReference type="GO" id="GO:0008237">
    <property type="term" value="F:metallopeptidase activity"/>
    <property type="evidence" value="ECO:0007669"/>
    <property type="project" value="UniProtKB-KW"/>
</dbReference>
<reference evidence="14 15" key="1">
    <citation type="submission" date="2022-06" db="EMBL/GenBank/DDBJ databases">
        <title>Isolation of gut microbiota from human fecal samples.</title>
        <authorList>
            <person name="Pamer E.G."/>
            <person name="Barat B."/>
            <person name="Waligurski E."/>
            <person name="Medina S."/>
            <person name="Paddock L."/>
            <person name="Mostad J."/>
        </authorList>
    </citation>
    <scope>NUCLEOTIDE SEQUENCE [LARGE SCALE GENOMIC DNA]</scope>
    <source>
        <strain evidence="14 15">DFI.7.95</strain>
    </source>
</reference>
<dbReference type="Proteomes" id="UP001524478">
    <property type="component" value="Unassembled WGS sequence"/>
</dbReference>
<dbReference type="Gene3D" id="1.10.8.60">
    <property type="match status" value="1"/>
</dbReference>
<evidence type="ECO:0000313" key="14">
    <source>
        <dbReference type="EMBL" id="MCQ4924796.1"/>
    </source>
</evidence>
<dbReference type="SMART" id="SM00382">
    <property type="entry name" value="AAA"/>
    <property type="match status" value="1"/>
</dbReference>
<dbReference type="InterPro" id="IPR003960">
    <property type="entry name" value="ATPase_AAA_CS"/>
</dbReference>
<dbReference type="InterPro" id="IPR000642">
    <property type="entry name" value="Peptidase_M41"/>
</dbReference>
<evidence type="ECO:0000256" key="8">
    <source>
        <dbReference type="ARBA" id="ARBA00022840"/>
    </source>
</evidence>
<dbReference type="Gene3D" id="3.40.50.300">
    <property type="entry name" value="P-loop containing nucleotide triphosphate hydrolases"/>
    <property type="match status" value="1"/>
</dbReference>
<comment type="similarity">
    <text evidence="2 11">In the C-terminal section; belongs to the peptidase M41 family.</text>
</comment>
<dbReference type="InterPro" id="IPR005936">
    <property type="entry name" value="FtsH"/>
</dbReference>
<feature type="transmembrane region" description="Helical" evidence="11">
    <location>
        <begin position="6"/>
        <end position="26"/>
    </location>
</feature>
<comment type="caution">
    <text evidence="14">The sequence shown here is derived from an EMBL/GenBank/DDBJ whole genome shotgun (WGS) entry which is preliminary data.</text>
</comment>
<dbReference type="InterPro" id="IPR027417">
    <property type="entry name" value="P-loop_NTPase"/>
</dbReference>
<protein>
    <recommendedName>
        <fullName evidence="11">ATP-dependent zinc metalloprotease FtsH</fullName>
        <ecNumber evidence="11">3.4.24.-</ecNumber>
    </recommendedName>
</protein>
<keyword evidence="9 11" id="KW-0482">Metalloprotease</keyword>
<keyword evidence="8 11" id="KW-0067">ATP-binding</keyword>
<keyword evidence="7 11" id="KW-0862">Zinc</keyword>
<feature type="binding site" evidence="11">
    <location>
        <position position="349"/>
    </location>
    <ligand>
        <name>Zn(2+)</name>
        <dbReference type="ChEBI" id="CHEBI:29105"/>
        <note>catalytic</note>
    </ligand>
</feature>
<evidence type="ECO:0000256" key="7">
    <source>
        <dbReference type="ARBA" id="ARBA00022833"/>
    </source>
</evidence>
<dbReference type="HAMAP" id="MF_01458">
    <property type="entry name" value="FtsH"/>
    <property type="match status" value="1"/>
</dbReference>
<evidence type="ECO:0000256" key="10">
    <source>
        <dbReference type="ARBA" id="ARBA00023136"/>
    </source>
</evidence>
<dbReference type="NCBIfam" id="TIGR01241">
    <property type="entry name" value="FtsH_fam"/>
    <property type="match status" value="1"/>
</dbReference>
<dbReference type="RefSeq" id="WP_094904334.1">
    <property type="nucleotide sequence ID" value="NZ_JAHLOH010000045.1"/>
</dbReference>
<comment type="subunit">
    <text evidence="11">Homohexamer.</text>
</comment>
<feature type="binding site" evidence="11">
    <location>
        <begin position="126"/>
        <end position="133"/>
    </location>
    <ligand>
        <name>ATP</name>
        <dbReference type="ChEBI" id="CHEBI:30616"/>
    </ligand>
</feature>
<keyword evidence="15" id="KW-1185">Reference proteome</keyword>
<feature type="active site" evidence="11">
    <location>
        <position position="346"/>
    </location>
</feature>
<keyword evidence="6 11" id="KW-0378">Hydrolase</keyword>
<dbReference type="EC" id="3.4.24.-" evidence="11"/>
<evidence type="ECO:0000256" key="6">
    <source>
        <dbReference type="ARBA" id="ARBA00022801"/>
    </source>
</evidence>
<comment type="similarity">
    <text evidence="11">In the central section; belongs to the AAA ATPase family.</text>
</comment>
<organism evidence="14 15">
    <name type="scientific">Tissierella carlieri</name>
    <dbReference type="NCBI Taxonomy" id="689904"/>
    <lineage>
        <taxon>Bacteria</taxon>
        <taxon>Bacillati</taxon>
        <taxon>Bacillota</taxon>
        <taxon>Tissierellia</taxon>
        <taxon>Tissierellales</taxon>
        <taxon>Tissierellaceae</taxon>
        <taxon>Tissierella</taxon>
    </lineage>
</organism>
<dbReference type="PANTHER" id="PTHR23076">
    <property type="entry name" value="METALLOPROTEASE M41 FTSH"/>
    <property type="match status" value="1"/>
</dbReference>
<dbReference type="SUPFAM" id="SSF140990">
    <property type="entry name" value="FtsH protease domain-like"/>
    <property type="match status" value="1"/>
</dbReference>
<dbReference type="Pfam" id="PF01434">
    <property type="entry name" value="Peptidase_M41"/>
    <property type="match status" value="1"/>
</dbReference>
<keyword evidence="11" id="KW-0812">Transmembrane</keyword>
<keyword evidence="4 11" id="KW-0479">Metal-binding</keyword>
<evidence type="ECO:0000256" key="12">
    <source>
        <dbReference type="RuleBase" id="RU003651"/>
    </source>
</evidence>
<dbReference type="PROSITE" id="PS00674">
    <property type="entry name" value="AAA"/>
    <property type="match status" value="1"/>
</dbReference>
<evidence type="ECO:0000259" key="13">
    <source>
        <dbReference type="SMART" id="SM00382"/>
    </source>
</evidence>
<dbReference type="Pfam" id="PF17862">
    <property type="entry name" value="AAA_lid_3"/>
    <property type="match status" value="1"/>
</dbReference>
<accession>A0ABT1SEB5</accession>
<dbReference type="CDD" id="cd19501">
    <property type="entry name" value="RecA-like_FtsH"/>
    <property type="match status" value="1"/>
</dbReference>
<keyword evidence="11" id="KW-1133">Transmembrane helix</keyword>
<keyword evidence="5 11" id="KW-0547">Nucleotide-binding</keyword>
<comment type="caution">
    <text evidence="11">Lacks conserved residue(s) required for the propagation of feature annotation.</text>
</comment>